<name>A0A9Q3FAD8_9BASI</name>
<dbReference type="InterPro" id="IPR013103">
    <property type="entry name" value="RVT_2"/>
</dbReference>
<dbReference type="CDD" id="cd09272">
    <property type="entry name" value="RNase_HI_RT_Ty1"/>
    <property type="match status" value="1"/>
</dbReference>
<feature type="domain" description="Reverse transcriptase Ty1/copia-type" evidence="1">
    <location>
        <begin position="67"/>
        <end position="281"/>
    </location>
</feature>
<evidence type="ECO:0000313" key="2">
    <source>
        <dbReference type="EMBL" id="MBW0535399.1"/>
    </source>
</evidence>
<evidence type="ECO:0000259" key="1">
    <source>
        <dbReference type="Pfam" id="PF07727"/>
    </source>
</evidence>
<dbReference type="PANTHER" id="PTHR11439">
    <property type="entry name" value="GAG-POL-RELATED RETROTRANSPOSON"/>
    <property type="match status" value="1"/>
</dbReference>
<evidence type="ECO:0000313" key="3">
    <source>
        <dbReference type="Proteomes" id="UP000765509"/>
    </source>
</evidence>
<dbReference type="AlphaFoldDB" id="A0A9Q3FAD8"/>
<dbReference type="EMBL" id="AVOT02040195">
    <property type="protein sequence ID" value="MBW0535399.1"/>
    <property type="molecule type" value="Genomic_DNA"/>
</dbReference>
<dbReference type="Proteomes" id="UP000765509">
    <property type="component" value="Unassembled WGS sequence"/>
</dbReference>
<dbReference type="SUPFAM" id="SSF56672">
    <property type="entry name" value="DNA/RNA polymerases"/>
    <property type="match status" value="1"/>
</dbReference>
<dbReference type="Gene3D" id="3.30.420.10">
    <property type="entry name" value="Ribonuclease H-like superfamily/Ribonuclease H"/>
    <property type="match status" value="1"/>
</dbReference>
<accession>A0A9Q3FAD8</accession>
<dbReference type="InterPro" id="IPR036397">
    <property type="entry name" value="RNaseH_sf"/>
</dbReference>
<sequence length="527" mass="59509">MIKEIQLQDSLISAINSHTDLSTTLPTDYNSTMTSPDASHWRQAIDEELQSMKEQDVFIQSNLWEALKEVPRESILSTKWVFAKKCNPERYKGRLVARGFRQLQGINFEETFAPTPTFGALRMLFSIACSKSWEIRTFDVKVAFLHSLIDKPVYLWPPKGMNMAASSVLKLKKALYGTKQAARCWWLHLKTILHRIGFKSNGEDPSTYFFESAKGQAMLWIHVDDGALAGSSSDVLDFISTKLNENLQIKWDSQINGLVGLAITPHGNEFTFTQTGLIDKLCGISPSNITSNSPLPLNCNLRSNPSKTMDREYLKRIGMLLYIAQGTRPDISYAVNYLARYSMGPDSAHWDALEHLIGYLRKTRNVGIKFSAGEGASNLECYVDANWGGEGDRSTHGFLLLHGRNPIMWQSKRQATIASSTAQAEYLALSFAAKECMWISNMCRQFLVNPRPKLLSDNRTAIGIANNLMSKKQTRHLVREFNFINELITTNKICLEWVSTHEQLADILTKSLGHINVRKFLNAVNRT</sequence>
<keyword evidence="3" id="KW-1185">Reference proteome</keyword>
<protein>
    <recommendedName>
        <fullName evidence="1">Reverse transcriptase Ty1/copia-type domain-containing protein</fullName>
    </recommendedName>
</protein>
<dbReference type="InterPro" id="IPR043502">
    <property type="entry name" value="DNA/RNA_pol_sf"/>
</dbReference>
<reference evidence="2" key="1">
    <citation type="submission" date="2021-03" db="EMBL/GenBank/DDBJ databases">
        <title>Draft genome sequence of rust myrtle Austropuccinia psidii MF-1, a brazilian biotype.</title>
        <authorList>
            <person name="Quecine M.C."/>
            <person name="Pachon D.M.R."/>
            <person name="Bonatelli M.L."/>
            <person name="Correr F.H."/>
            <person name="Franceschini L.M."/>
            <person name="Leite T.F."/>
            <person name="Margarido G.R.A."/>
            <person name="Almeida C.A."/>
            <person name="Ferrarezi J.A."/>
            <person name="Labate C.A."/>
        </authorList>
    </citation>
    <scope>NUCLEOTIDE SEQUENCE</scope>
    <source>
        <strain evidence="2">MF-1</strain>
    </source>
</reference>
<gene>
    <name evidence="2" type="ORF">O181_075114</name>
</gene>
<comment type="caution">
    <text evidence="2">The sequence shown here is derived from an EMBL/GenBank/DDBJ whole genome shotgun (WGS) entry which is preliminary data.</text>
</comment>
<organism evidence="2 3">
    <name type="scientific">Austropuccinia psidii MF-1</name>
    <dbReference type="NCBI Taxonomy" id="1389203"/>
    <lineage>
        <taxon>Eukaryota</taxon>
        <taxon>Fungi</taxon>
        <taxon>Dikarya</taxon>
        <taxon>Basidiomycota</taxon>
        <taxon>Pucciniomycotina</taxon>
        <taxon>Pucciniomycetes</taxon>
        <taxon>Pucciniales</taxon>
        <taxon>Sphaerophragmiaceae</taxon>
        <taxon>Austropuccinia</taxon>
    </lineage>
</organism>
<proteinExistence type="predicted"/>
<dbReference type="OrthoDB" id="5423336at2759"/>
<dbReference type="Pfam" id="PF07727">
    <property type="entry name" value="RVT_2"/>
    <property type="match status" value="1"/>
</dbReference>
<dbReference type="GO" id="GO:0003676">
    <property type="term" value="F:nucleic acid binding"/>
    <property type="evidence" value="ECO:0007669"/>
    <property type="project" value="InterPro"/>
</dbReference>
<dbReference type="PANTHER" id="PTHR11439:SF467">
    <property type="entry name" value="INTEGRASE CATALYTIC DOMAIN-CONTAINING PROTEIN"/>
    <property type="match status" value="1"/>
</dbReference>